<sequence>MAAMQPITEEQEWTLRRWASTVGKRPRKRDKAFLKAEKGLSEEQIDSWWKNIDSTRQQDAVPVMQQHHTPECQETLEHQQPTAIEIGQDAQQTNGLQFELSTQDFSFFLPPSQGSQTWSPIGVTHDHFSNSLPSMLEVPQVNLWSNTMDAERPQSSFSESEPLLSQPMGHRRCMTDGIYDGDRSSDASSLRTWDTASTLVSFSDVYTEDLKPVISCEIDQSINPSQLQVVRRPPPPPSSFGPQGTTAEEGVCLSRISLSRAHARVELPSNFKFPAEPEPQTSQKGQEKFKFICTHCKRGFNRKGDWKRHEESHDPQTYWTCLLGEPATLSSLGWTCVFCSTFKAARHDMVTHLINDHKIHVCTSKKLEARTFYRKDKLKQHLQQVHALSENCSSLWESWHQTAKKKWAWGCGYCGGCSFTWEGMFTADCYIFYLALSPMYPHFCILCG</sequence>
<dbReference type="EMBL" id="KZ613466">
    <property type="protein sequence ID" value="PMD27359.1"/>
    <property type="molecule type" value="Genomic_DNA"/>
</dbReference>
<organism evidence="4 5">
    <name type="scientific">Hyaloscypha hepaticicola</name>
    <dbReference type="NCBI Taxonomy" id="2082293"/>
    <lineage>
        <taxon>Eukaryota</taxon>
        <taxon>Fungi</taxon>
        <taxon>Dikarya</taxon>
        <taxon>Ascomycota</taxon>
        <taxon>Pezizomycotina</taxon>
        <taxon>Leotiomycetes</taxon>
        <taxon>Helotiales</taxon>
        <taxon>Hyaloscyphaceae</taxon>
        <taxon>Hyaloscypha</taxon>
    </lineage>
</organism>
<feature type="region of interest" description="Disordered" evidence="2">
    <location>
        <begin position="225"/>
        <end position="246"/>
    </location>
</feature>
<feature type="domain" description="C2H2-type" evidence="3">
    <location>
        <begin position="291"/>
        <end position="318"/>
    </location>
</feature>
<protein>
    <recommendedName>
        <fullName evidence="3">C2H2-type domain-containing protein</fullName>
    </recommendedName>
</protein>
<dbReference type="SMART" id="SM00355">
    <property type="entry name" value="ZnF_C2H2"/>
    <property type="match status" value="3"/>
</dbReference>
<keyword evidence="1" id="KW-0479">Metal-binding</keyword>
<keyword evidence="1" id="KW-0862">Zinc</keyword>
<name>A0A2J6QM93_9HELO</name>
<evidence type="ECO:0000256" key="1">
    <source>
        <dbReference type="PROSITE-ProRule" id="PRU00042"/>
    </source>
</evidence>
<dbReference type="OrthoDB" id="10056939at2759"/>
<accession>A0A2J6QM93</accession>
<evidence type="ECO:0000313" key="4">
    <source>
        <dbReference type="EMBL" id="PMD27359.1"/>
    </source>
</evidence>
<evidence type="ECO:0000259" key="3">
    <source>
        <dbReference type="PROSITE" id="PS50157"/>
    </source>
</evidence>
<reference evidence="4 5" key="1">
    <citation type="submission" date="2016-05" db="EMBL/GenBank/DDBJ databases">
        <title>A degradative enzymes factory behind the ericoid mycorrhizal symbiosis.</title>
        <authorList>
            <consortium name="DOE Joint Genome Institute"/>
            <person name="Martino E."/>
            <person name="Morin E."/>
            <person name="Grelet G."/>
            <person name="Kuo A."/>
            <person name="Kohler A."/>
            <person name="Daghino S."/>
            <person name="Barry K."/>
            <person name="Choi C."/>
            <person name="Cichocki N."/>
            <person name="Clum A."/>
            <person name="Copeland A."/>
            <person name="Hainaut M."/>
            <person name="Haridas S."/>
            <person name="Labutti K."/>
            <person name="Lindquist E."/>
            <person name="Lipzen A."/>
            <person name="Khouja H.-R."/>
            <person name="Murat C."/>
            <person name="Ohm R."/>
            <person name="Olson A."/>
            <person name="Spatafora J."/>
            <person name="Veneault-Fourrey C."/>
            <person name="Henrissat B."/>
            <person name="Grigoriev I."/>
            <person name="Martin F."/>
            <person name="Perotto S."/>
        </authorList>
    </citation>
    <scope>NUCLEOTIDE SEQUENCE [LARGE SCALE GENOMIC DNA]</scope>
    <source>
        <strain evidence="4 5">UAMH 7357</strain>
    </source>
</reference>
<dbReference type="AlphaFoldDB" id="A0A2J6QM93"/>
<dbReference type="GO" id="GO:0008270">
    <property type="term" value="F:zinc ion binding"/>
    <property type="evidence" value="ECO:0007669"/>
    <property type="project" value="UniProtKB-KW"/>
</dbReference>
<gene>
    <name evidence="4" type="ORF">NA56DRAFT_233246</name>
</gene>
<evidence type="ECO:0000313" key="5">
    <source>
        <dbReference type="Proteomes" id="UP000235672"/>
    </source>
</evidence>
<evidence type="ECO:0000256" key="2">
    <source>
        <dbReference type="SAM" id="MobiDB-lite"/>
    </source>
</evidence>
<dbReference type="PROSITE" id="PS50157">
    <property type="entry name" value="ZINC_FINGER_C2H2_2"/>
    <property type="match status" value="1"/>
</dbReference>
<dbReference type="STRING" id="1745343.A0A2J6QM93"/>
<dbReference type="InterPro" id="IPR013087">
    <property type="entry name" value="Znf_C2H2_type"/>
</dbReference>
<keyword evidence="1" id="KW-0863">Zinc-finger</keyword>
<keyword evidence="5" id="KW-1185">Reference proteome</keyword>
<proteinExistence type="predicted"/>
<dbReference type="PROSITE" id="PS00028">
    <property type="entry name" value="ZINC_FINGER_C2H2_1"/>
    <property type="match status" value="1"/>
</dbReference>
<dbReference type="Proteomes" id="UP000235672">
    <property type="component" value="Unassembled WGS sequence"/>
</dbReference>